<dbReference type="PhylomeDB" id="A0A0G4EDG1"/>
<protein>
    <submittedName>
        <fullName evidence="2">Uncharacterized protein</fullName>
    </submittedName>
</protein>
<evidence type="ECO:0000256" key="1">
    <source>
        <dbReference type="SAM" id="MobiDB-lite"/>
    </source>
</evidence>
<sequence>MRTACGYRDQVYLSGCISLLSNVVKHGGTDSAFCASSLSNIVGGATDDLTDARAKIAVRDGLPVAVCQLALACIKDHISQEELGSFVDFAVRTLRALVSYGDRVSGKRGGFRPNTVTQAILQHEAVKTMRAAGQQPKGRRKGHQQQQIALLELFDEIESAANERADALLAAELGISDTQQKGKDTNTNTSSKGGKKKSKAKKGGEGANSTKQAASSSR</sequence>
<evidence type="ECO:0000313" key="2">
    <source>
        <dbReference type="EMBL" id="CEL94038.1"/>
    </source>
</evidence>
<feature type="region of interest" description="Disordered" evidence="1">
    <location>
        <begin position="174"/>
        <end position="218"/>
    </location>
</feature>
<feature type="compositionally biased region" description="Polar residues" evidence="1">
    <location>
        <begin position="208"/>
        <end position="218"/>
    </location>
</feature>
<proteinExistence type="predicted"/>
<dbReference type="Proteomes" id="UP000041254">
    <property type="component" value="Unassembled WGS sequence"/>
</dbReference>
<dbReference type="VEuPathDB" id="CryptoDB:Vbra_23398"/>
<dbReference type="AlphaFoldDB" id="A0A0G4EDG1"/>
<dbReference type="EMBL" id="CDMY01000203">
    <property type="protein sequence ID" value="CEL94038.1"/>
    <property type="molecule type" value="Genomic_DNA"/>
</dbReference>
<organism evidence="2 3">
    <name type="scientific">Vitrella brassicaformis (strain CCMP3155)</name>
    <dbReference type="NCBI Taxonomy" id="1169540"/>
    <lineage>
        <taxon>Eukaryota</taxon>
        <taxon>Sar</taxon>
        <taxon>Alveolata</taxon>
        <taxon>Colpodellida</taxon>
        <taxon>Vitrellaceae</taxon>
        <taxon>Vitrella</taxon>
    </lineage>
</organism>
<gene>
    <name evidence="2" type="ORF">Vbra_23398</name>
</gene>
<name>A0A0G4EDG1_VITBC</name>
<evidence type="ECO:0000313" key="3">
    <source>
        <dbReference type="Proteomes" id="UP000041254"/>
    </source>
</evidence>
<reference evidence="2 3" key="1">
    <citation type="submission" date="2014-11" db="EMBL/GenBank/DDBJ databases">
        <authorList>
            <person name="Zhu J."/>
            <person name="Qi W."/>
            <person name="Song R."/>
        </authorList>
    </citation>
    <scope>NUCLEOTIDE SEQUENCE [LARGE SCALE GENOMIC DNA]</scope>
</reference>
<accession>A0A0G4EDG1</accession>
<dbReference type="InParanoid" id="A0A0G4EDG1"/>
<keyword evidence="3" id="KW-1185">Reference proteome</keyword>